<proteinExistence type="predicted"/>
<sequence length="278" mass="30646">MAETALRTKVKHLENAAGFSTWEVKLQDILTDNDYDEYVFGSKTTEPTITDPANADEVKTHSDWRCAQVKALAIIRTRVGDSPMAYIRSAKTGKEAWDKLQSIYMPKGAITIIHLRRRLYSLRCGEEEPIEEHLHTLSTLRTDLEKYGVTLSEPDFAIIILTSLPDSWDHWTGNFDLTQLKDSEDLISRVIQHAKQPSAKPENETSSTALAAFKASPALPTHTTALTPAPASTAAASGIAPMNAAPNRLASPSPKRKNSAISSTRRNIRASPADQRLI</sequence>
<reference evidence="2" key="1">
    <citation type="submission" date="2014-09" db="EMBL/GenBank/DDBJ databases">
        <title>Genome sequence of the luminous mushroom Mycena chlorophos for searching fungal bioluminescence genes.</title>
        <authorList>
            <person name="Tanaka Y."/>
            <person name="Kasuga D."/>
            <person name="Oba Y."/>
            <person name="Hase S."/>
            <person name="Sato K."/>
            <person name="Oba Y."/>
            <person name="Sakakibara Y."/>
        </authorList>
    </citation>
    <scope>NUCLEOTIDE SEQUENCE</scope>
</reference>
<evidence type="ECO:0000256" key="1">
    <source>
        <dbReference type="SAM" id="MobiDB-lite"/>
    </source>
</evidence>
<organism evidence="2 3">
    <name type="scientific">Mycena chlorophos</name>
    <name type="common">Agaric fungus</name>
    <name type="synonym">Agaricus chlorophos</name>
    <dbReference type="NCBI Taxonomy" id="658473"/>
    <lineage>
        <taxon>Eukaryota</taxon>
        <taxon>Fungi</taxon>
        <taxon>Dikarya</taxon>
        <taxon>Basidiomycota</taxon>
        <taxon>Agaricomycotina</taxon>
        <taxon>Agaricomycetes</taxon>
        <taxon>Agaricomycetidae</taxon>
        <taxon>Agaricales</taxon>
        <taxon>Marasmiineae</taxon>
        <taxon>Mycenaceae</taxon>
        <taxon>Mycena</taxon>
    </lineage>
</organism>
<dbReference type="Proteomes" id="UP000815677">
    <property type="component" value="Unassembled WGS sequence"/>
</dbReference>
<dbReference type="PANTHER" id="PTHR35317:SF40">
    <property type="entry name" value="CCHC-TYPE DOMAIN-CONTAINING PROTEIN"/>
    <property type="match status" value="1"/>
</dbReference>
<feature type="region of interest" description="Disordered" evidence="1">
    <location>
        <begin position="221"/>
        <end position="278"/>
    </location>
</feature>
<evidence type="ECO:0000313" key="3">
    <source>
        <dbReference type="Proteomes" id="UP000815677"/>
    </source>
</evidence>
<dbReference type="PANTHER" id="PTHR35317">
    <property type="entry name" value="OS04G0629600 PROTEIN"/>
    <property type="match status" value="1"/>
</dbReference>
<keyword evidence="3" id="KW-1185">Reference proteome</keyword>
<name>A0ABQ0LG91_MYCCL</name>
<dbReference type="EMBL" id="DF846288">
    <property type="protein sequence ID" value="GAT50129.1"/>
    <property type="molecule type" value="Genomic_DNA"/>
</dbReference>
<accession>A0ABQ0LG91</accession>
<dbReference type="Pfam" id="PF14223">
    <property type="entry name" value="Retrotran_gag_2"/>
    <property type="match status" value="1"/>
</dbReference>
<gene>
    <name evidence="2" type="ORF">MCHLO_07404</name>
</gene>
<protein>
    <submittedName>
        <fullName evidence="2">Uncharacterized protein</fullName>
    </submittedName>
</protein>
<evidence type="ECO:0000313" key="2">
    <source>
        <dbReference type="EMBL" id="GAT50129.1"/>
    </source>
</evidence>
<feature type="compositionally biased region" description="Low complexity" evidence="1">
    <location>
        <begin position="221"/>
        <end position="241"/>
    </location>
</feature>